<feature type="non-terminal residue" evidence="2">
    <location>
        <position position="400"/>
    </location>
</feature>
<feature type="transmembrane region" description="Helical" evidence="1">
    <location>
        <begin position="29"/>
        <end position="49"/>
    </location>
</feature>
<name>A0A8E2AI57_9APHY</name>
<evidence type="ECO:0000256" key="1">
    <source>
        <dbReference type="SAM" id="Phobius"/>
    </source>
</evidence>
<keyword evidence="1" id="KW-1133">Transmembrane helix</keyword>
<proteinExistence type="predicted"/>
<evidence type="ECO:0000313" key="2">
    <source>
        <dbReference type="EMBL" id="OCH83869.1"/>
    </source>
</evidence>
<dbReference type="Proteomes" id="UP000250043">
    <property type="component" value="Unassembled WGS sequence"/>
</dbReference>
<sequence length="400" mass="45980">LVEFAQVPDAIYLIDPSIRPPTRREIRDGMLVAGVIFLPSAAFLLWLQLQLAASCPNLLDGLIMQAERYERLLKDAKQRFRKRVNADKALGNSEGLGGGKKLSGQLDWMYLRDKYREKKPIGRAEDELLYSCRMAERDASAIGAHDGRCRTDASNEAPMCWMYPTKGGTLALLFGCIQVPQLVVKVVSDNIAILASNPKFTRRLSTEYSSEKDIEMWCLVHQENVVFAFERFNTFRATFTRFLAFAVYHDSQDDEGHALKFHWPDYDKMKKADSQTRMLVDLIWTQLVDRDSPLGILPTANMFIFYARDQEENTLYLSRQYPRDDCVLHAVFSWIALGIWLIDWSHFRVPDPDTSNWLEAVRLDQEAPMPGVDSRRETQHDVPTVKDRIAFFKGVQLLNF</sequence>
<protein>
    <submittedName>
        <fullName evidence="2">Uncharacterized protein</fullName>
    </submittedName>
</protein>
<dbReference type="AlphaFoldDB" id="A0A8E2AI57"/>
<accession>A0A8E2AI57</accession>
<dbReference type="EMBL" id="KV722783">
    <property type="protein sequence ID" value="OCH83869.1"/>
    <property type="molecule type" value="Genomic_DNA"/>
</dbReference>
<evidence type="ECO:0000313" key="3">
    <source>
        <dbReference type="Proteomes" id="UP000250043"/>
    </source>
</evidence>
<organism evidence="2 3">
    <name type="scientific">Obba rivulosa</name>
    <dbReference type="NCBI Taxonomy" id="1052685"/>
    <lineage>
        <taxon>Eukaryota</taxon>
        <taxon>Fungi</taxon>
        <taxon>Dikarya</taxon>
        <taxon>Basidiomycota</taxon>
        <taxon>Agaricomycotina</taxon>
        <taxon>Agaricomycetes</taxon>
        <taxon>Polyporales</taxon>
        <taxon>Gelatoporiaceae</taxon>
        <taxon>Obba</taxon>
    </lineage>
</organism>
<reference evidence="2 3" key="1">
    <citation type="submission" date="2016-07" db="EMBL/GenBank/DDBJ databases">
        <title>Draft genome of the white-rot fungus Obba rivulosa 3A-2.</title>
        <authorList>
            <consortium name="DOE Joint Genome Institute"/>
            <person name="Miettinen O."/>
            <person name="Riley R."/>
            <person name="Acob R."/>
            <person name="Barry K."/>
            <person name="Cullen D."/>
            <person name="De Vries R."/>
            <person name="Hainaut M."/>
            <person name="Hatakka A."/>
            <person name="Henrissat B."/>
            <person name="Hilden K."/>
            <person name="Kuo R."/>
            <person name="Labutti K."/>
            <person name="Lipzen A."/>
            <person name="Makela M.R."/>
            <person name="Sandor L."/>
            <person name="Spatafora J.W."/>
            <person name="Grigoriev I.V."/>
            <person name="Hibbett D.S."/>
        </authorList>
    </citation>
    <scope>NUCLEOTIDE SEQUENCE [LARGE SCALE GENOMIC DNA]</scope>
    <source>
        <strain evidence="2 3">3A-2</strain>
    </source>
</reference>
<keyword evidence="1" id="KW-0472">Membrane</keyword>
<keyword evidence="3" id="KW-1185">Reference proteome</keyword>
<dbReference type="OrthoDB" id="2803094at2759"/>
<gene>
    <name evidence="2" type="ORF">OBBRIDRAFT_808680</name>
</gene>
<keyword evidence="1" id="KW-0812">Transmembrane</keyword>